<comment type="function">
    <text evidence="8">Endonuclease that is involved in the suppression of homologous recombination and thus may have a key role in the control of bacterial genetic diversity.</text>
</comment>
<dbReference type="PROSITE" id="PS00486">
    <property type="entry name" value="DNA_MISMATCH_REPAIR_2"/>
    <property type="match status" value="1"/>
</dbReference>
<dbReference type="GO" id="GO:0005524">
    <property type="term" value="F:ATP binding"/>
    <property type="evidence" value="ECO:0007669"/>
    <property type="project" value="UniProtKB-UniRule"/>
</dbReference>
<keyword evidence="7 8" id="KW-0238">DNA-binding</keyword>
<dbReference type="SMART" id="SM00463">
    <property type="entry name" value="SMR"/>
    <property type="match status" value="1"/>
</dbReference>
<evidence type="ECO:0000256" key="2">
    <source>
        <dbReference type="ARBA" id="ARBA00022730"/>
    </source>
</evidence>
<comment type="similarity">
    <text evidence="8">Belongs to the DNA mismatch repair MutS family. MutS2 subfamily.</text>
</comment>
<gene>
    <name evidence="8" type="primary">mutS2</name>
    <name evidence="8" type="synonym">rqcU</name>
    <name evidence="11" type="ORF">E7512_04260</name>
</gene>
<name>A0A928Q207_9FIRM</name>
<dbReference type="GO" id="GO:0030983">
    <property type="term" value="F:mismatched DNA binding"/>
    <property type="evidence" value="ECO:0007669"/>
    <property type="project" value="InterPro"/>
</dbReference>
<comment type="subunit">
    <text evidence="8">Homodimer. Binds to stalled ribosomes, contacting rRNA.</text>
</comment>
<keyword evidence="9" id="KW-0175">Coiled coil</keyword>
<evidence type="ECO:0000256" key="7">
    <source>
        <dbReference type="ARBA" id="ARBA00023125"/>
    </source>
</evidence>
<feature type="coiled-coil region" evidence="9">
    <location>
        <begin position="526"/>
        <end position="610"/>
    </location>
</feature>
<dbReference type="NCBIfam" id="TIGR01069">
    <property type="entry name" value="mutS2"/>
    <property type="match status" value="1"/>
</dbReference>
<dbReference type="GO" id="GO:0043023">
    <property type="term" value="F:ribosomal large subunit binding"/>
    <property type="evidence" value="ECO:0007669"/>
    <property type="project" value="UniProtKB-UniRule"/>
</dbReference>
<dbReference type="GO" id="GO:0006298">
    <property type="term" value="P:mismatch repair"/>
    <property type="evidence" value="ECO:0007669"/>
    <property type="project" value="InterPro"/>
</dbReference>
<dbReference type="EC" id="3.1.-.-" evidence="8"/>
<keyword evidence="3 8" id="KW-0547">Nucleotide-binding</keyword>
<dbReference type="InterPro" id="IPR027417">
    <property type="entry name" value="P-loop_NTPase"/>
</dbReference>
<dbReference type="Gene3D" id="3.30.1370.110">
    <property type="match status" value="1"/>
</dbReference>
<dbReference type="GO" id="GO:0004519">
    <property type="term" value="F:endonuclease activity"/>
    <property type="evidence" value="ECO:0007669"/>
    <property type="project" value="UniProtKB-UniRule"/>
</dbReference>
<dbReference type="HAMAP" id="MF_00092">
    <property type="entry name" value="MutS2"/>
    <property type="match status" value="1"/>
</dbReference>
<feature type="domain" description="Smr" evidence="10">
    <location>
        <begin position="727"/>
        <end position="802"/>
    </location>
</feature>
<evidence type="ECO:0000256" key="8">
    <source>
        <dbReference type="HAMAP-Rule" id="MF_00092"/>
    </source>
</evidence>
<dbReference type="InterPro" id="IPR036187">
    <property type="entry name" value="DNA_mismatch_repair_MutS_sf"/>
</dbReference>
<dbReference type="Gene3D" id="3.40.50.300">
    <property type="entry name" value="P-loop containing nucleotide triphosphate hydrolases"/>
    <property type="match status" value="1"/>
</dbReference>
<evidence type="ECO:0000259" key="10">
    <source>
        <dbReference type="PROSITE" id="PS50828"/>
    </source>
</evidence>
<dbReference type="InterPro" id="IPR045076">
    <property type="entry name" value="MutS"/>
</dbReference>
<dbReference type="GO" id="GO:0016887">
    <property type="term" value="F:ATP hydrolysis activity"/>
    <property type="evidence" value="ECO:0007669"/>
    <property type="project" value="InterPro"/>
</dbReference>
<proteinExistence type="inferred from homology"/>
<dbReference type="SMART" id="SM00533">
    <property type="entry name" value="MUTSd"/>
    <property type="match status" value="1"/>
</dbReference>
<evidence type="ECO:0000256" key="5">
    <source>
        <dbReference type="ARBA" id="ARBA00022840"/>
    </source>
</evidence>
<dbReference type="Proteomes" id="UP000754750">
    <property type="component" value="Unassembled WGS sequence"/>
</dbReference>
<protein>
    <recommendedName>
        <fullName evidence="8">Endonuclease MutS2</fullName>
        <ecNumber evidence="8">3.1.-.-</ecNumber>
    </recommendedName>
    <alternativeName>
        <fullName evidence="8">Ribosome-associated protein quality control-upstream factor</fullName>
        <shortName evidence="8">RQC-upstream factor</shortName>
        <shortName evidence="8">RqcU</shortName>
        <ecNumber evidence="8">3.6.4.-</ecNumber>
    </alternativeName>
</protein>
<dbReference type="FunFam" id="3.40.50.300:FF:000830">
    <property type="entry name" value="Endonuclease MutS2"/>
    <property type="match status" value="1"/>
</dbReference>
<dbReference type="GO" id="GO:0019843">
    <property type="term" value="F:rRNA binding"/>
    <property type="evidence" value="ECO:0007669"/>
    <property type="project" value="UniProtKB-UniRule"/>
</dbReference>
<keyword evidence="5 8" id="KW-0067">ATP-binding</keyword>
<dbReference type="InterPro" id="IPR002625">
    <property type="entry name" value="Smr_dom"/>
</dbReference>
<dbReference type="SMART" id="SM00534">
    <property type="entry name" value="MUTSac"/>
    <property type="match status" value="1"/>
</dbReference>
<organism evidence="11 12">
    <name type="scientific">Faecalispora sporosphaeroides</name>
    <dbReference type="NCBI Taxonomy" id="1549"/>
    <lineage>
        <taxon>Bacteria</taxon>
        <taxon>Bacillati</taxon>
        <taxon>Bacillota</taxon>
        <taxon>Clostridia</taxon>
        <taxon>Eubacteriales</taxon>
        <taxon>Oscillospiraceae</taxon>
        <taxon>Faecalispora</taxon>
    </lineage>
</organism>
<dbReference type="SUPFAM" id="SSF160443">
    <property type="entry name" value="SMR domain-like"/>
    <property type="match status" value="1"/>
</dbReference>
<feature type="binding site" evidence="8">
    <location>
        <begin position="345"/>
        <end position="352"/>
    </location>
    <ligand>
        <name>ATP</name>
        <dbReference type="ChEBI" id="CHEBI:30616"/>
    </ligand>
</feature>
<dbReference type="InterPro" id="IPR036063">
    <property type="entry name" value="Smr_dom_sf"/>
</dbReference>
<keyword evidence="8 11" id="KW-0255">Endonuclease</keyword>
<dbReference type="PANTHER" id="PTHR48466">
    <property type="entry name" value="OS10G0509000 PROTEIN-RELATED"/>
    <property type="match status" value="1"/>
</dbReference>
<keyword evidence="6 8" id="KW-0694">RNA-binding</keyword>
<dbReference type="Pfam" id="PF01713">
    <property type="entry name" value="Smr"/>
    <property type="match status" value="1"/>
</dbReference>
<dbReference type="PROSITE" id="PS50828">
    <property type="entry name" value="SMR"/>
    <property type="match status" value="1"/>
</dbReference>
<dbReference type="AlphaFoldDB" id="A0A928Q207"/>
<evidence type="ECO:0000313" key="12">
    <source>
        <dbReference type="Proteomes" id="UP000754750"/>
    </source>
</evidence>
<dbReference type="GO" id="GO:0072344">
    <property type="term" value="P:rescue of stalled ribosome"/>
    <property type="evidence" value="ECO:0007669"/>
    <property type="project" value="UniProtKB-UniRule"/>
</dbReference>
<dbReference type="InterPro" id="IPR007696">
    <property type="entry name" value="DNA_mismatch_repair_MutS_core"/>
</dbReference>
<dbReference type="PIRSF" id="PIRSF005814">
    <property type="entry name" value="MutS_YshD"/>
    <property type="match status" value="1"/>
</dbReference>
<evidence type="ECO:0000256" key="4">
    <source>
        <dbReference type="ARBA" id="ARBA00022801"/>
    </source>
</evidence>
<dbReference type="Pfam" id="PF00488">
    <property type="entry name" value="MutS_V"/>
    <property type="match status" value="1"/>
</dbReference>
<evidence type="ECO:0000256" key="1">
    <source>
        <dbReference type="ARBA" id="ARBA00022722"/>
    </source>
</evidence>
<dbReference type="GO" id="GO:0045910">
    <property type="term" value="P:negative regulation of DNA recombination"/>
    <property type="evidence" value="ECO:0007669"/>
    <property type="project" value="InterPro"/>
</dbReference>
<dbReference type="EMBL" id="SVNY01000002">
    <property type="protein sequence ID" value="MBE6832784.1"/>
    <property type="molecule type" value="Genomic_DNA"/>
</dbReference>
<dbReference type="GO" id="GO:0140664">
    <property type="term" value="F:ATP-dependent DNA damage sensor activity"/>
    <property type="evidence" value="ECO:0007669"/>
    <property type="project" value="InterPro"/>
</dbReference>
<dbReference type="InterPro" id="IPR005747">
    <property type="entry name" value="MutS2"/>
</dbReference>
<reference evidence="11" key="1">
    <citation type="submission" date="2019-04" db="EMBL/GenBank/DDBJ databases">
        <title>Evolution of Biomass-Degrading Anaerobic Consortia Revealed by Metagenomics.</title>
        <authorList>
            <person name="Peng X."/>
        </authorList>
    </citation>
    <scope>NUCLEOTIDE SEQUENCE</scope>
    <source>
        <strain evidence="11">SIG551</strain>
    </source>
</reference>
<evidence type="ECO:0000313" key="11">
    <source>
        <dbReference type="EMBL" id="MBE6832784.1"/>
    </source>
</evidence>
<dbReference type="EC" id="3.6.4.-" evidence="8"/>
<sequence length="802" mass="88592">MNNSEKGTFMQKYNVRRHSAAVELDKMLKLLAEQAASEDAAEQALALEPAVSTDEVRRRLQETDDAFVLMAKFGSPSFSGLKNVANPLRRAQAGGVLNLVDFLRIAGVLRTLRAISDWRRKSEGMKTMLDWRFESVVPNKYLEEKINAVVISEEEVADSASPELASIRRRIRAASSRVREQLDKMIRSTAYQKYLQDPIVTMRGGRYVVPVKAECRGEIPGLVHDTSSSGATVFVEPMGVVEANNEIRVLQSRESAEIERILAELSAEAGGFADLIIESYHAAVGLDLIFAKGQLAYKMKASMPKVNDTGRILLNQARHPMIDPKQVVPMNIELGTSFDTLVITGPNTGGKTVTLKTLGLLTLMAMCGLMLPVGDNSEISVFHQVLADIGDEQSIEQSLSTFSAHMTNIIQIIEQADEHSLILLDELGAGTDPVEGAALAMAILEALRGKHARVAATTHYAELKAYALQTAGVENGSCEFDVATLRPTYRLLIGVPGRSNAFAISSRLGLKQEIVDRARELVSGENRRFEDVVQNLEQSRQQLESERRQAQEQNAEARRISEEAREYRERLEREAAKEIEQARERAAQLVARTRAQADALLEELEEMKRQGAKSMTAEQRARMKAGIRDMESASDPVSKKEPESYVLPRPLKAGDDVLIFDIDKEGTVVETPAPDDKKVLVQAGIIKTRVPVENLRLLEQKTQNRKARRSGTRTVPKRSDAPVMTEVDVRGEDSIEAVMSVDRAIDSALLSGIHQLTIIHGKGTGVLRTAVQQHLRRHPSVRTYRLGVFGEGESGVTIVELK</sequence>
<evidence type="ECO:0000256" key="3">
    <source>
        <dbReference type="ARBA" id="ARBA00022741"/>
    </source>
</evidence>
<evidence type="ECO:0000256" key="6">
    <source>
        <dbReference type="ARBA" id="ARBA00022884"/>
    </source>
</evidence>
<keyword evidence="1 8" id="KW-0540">Nuclease</keyword>
<comment type="caution">
    <text evidence="11">The sequence shown here is derived from an EMBL/GenBank/DDBJ whole genome shotgun (WGS) entry which is preliminary data.</text>
</comment>
<dbReference type="SUPFAM" id="SSF48334">
    <property type="entry name" value="DNA repair protein MutS, domain III"/>
    <property type="match status" value="1"/>
</dbReference>
<accession>A0A928Q207</accession>
<comment type="function">
    <text evidence="8">Acts as a ribosome collision sensor, splitting the ribosome into its 2 subunits. Detects stalled/collided 70S ribosomes which it binds and splits by an ATP-hydrolysis driven conformational change. Acts upstream of the ribosome quality control system (RQC), a ribosome-associated complex that mediates the extraction of incompletely synthesized nascent chains from stalled ribosomes and their subsequent degradation. Probably generates substrates for RQC.</text>
</comment>
<dbReference type="InterPro" id="IPR046893">
    <property type="entry name" value="MSSS"/>
</dbReference>
<evidence type="ECO:0000256" key="9">
    <source>
        <dbReference type="SAM" id="Coils"/>
    </source>
</evidence>
<keyword evidence="4 8" id="KW-0378">Hydrolase</keyword>
<keyword evidence="2 8" id="KW-0699">rRNA-binding</keyword>
<dbReference type="InterPro" id="IPR000432">
    <property type="entry name" value="DNA_mismatch_repair_MutS_C"/>
</dbReference>
<dbReference type="SUPFAM" id="SSF52540">
    <property type="entry name" value="P-loop containing nucleoside triphosphate hydrolases"/>
    <property type="match status" value="1"/>
</dbReference>
<dbReference type="Pfam" id="PF20297">
    <property type="entry name" value="MSSS"/>
    <property type="match status" value="1"/>
</dbReference>
<dbReference type="PANTHER" id="PTHR48466:SF2">
    <property type="entry name" value="OS10G0509000 PROTEIN"/>
    <property type="match status" value="1"/>
</dbReference>